<dbReference type="EMBL" id="KF170426">
    <property type="protein sequence ID" value="AGO88177.1"/>
    <property type="molecule type" value="Genomic_DNA"/>
</dbReference>
<sequence length="52" mass="5836">MFNKLMSIILIVSLQFIFAQGYSPPEGYNPNSDFSLDWSLNAHSGGNATFFF</sequence>
<name>S4W4Y3_9BACT</name>
<accession>S4W4Y3</accession>
<protein>
    <submittedName>
        <fullName evidence="1">Uncharacterized protein</fullName>
    </submittedName>
</protein>
<dbReference type="AlphaFoldDB" id="S4W4Y3"/>
<reference evidence="1" key="1">
    <citation type="journal article" date="2014" name="ISME J.">
        <title>Genomic properties of Marine Group A bacteria indicate a role in the marine sulfur cycle.</title>
        <authorList>
            <person name="Wright J.J."/>
            <person name="Mewis K."/>
            <person name="Hanson N.W."/>
            <person name="Konwar K.M."/>
            <person name="Maas K.R."/>
            <person name="Hallam S.J."/>
        </authorList>
    </citation>
    <scope>NUCLEOTIDE SEQUENCE</scope>
</reference>
<proteinExistence type="predicted"/>
<organism evidence="1">
    <name type="scientific">uncultured bacterium 4130011-I07</name>
    <dbReference type="NCBI Taxonomy" id="1343842"/>
    <lineage>
        <taxon>Bacteria</taxon>
        <taxon>environmental samples</taxon>
    </lineage>
</organism>
<evidence type="ECO:0000313" key="1">
    <source>
        <dbReference type="EMBL" id="AGO88177.1"/>
    </source>
</evidence>